<accession>A0ABT2N980</accession>
<gene>
    <name evidence="2" type="ORF">NG792_08925</name>
</gene>
<evidence type="ECO:0000313" key="3">
    <source>
        <dbReference type="Proteomes" id="UP001525961"/>
    </source>
</evidence>
<evidence type="ECO:0000313" key="2">
    <source>
        <dbReference type="EMBL" id="MCT7977826.1"/>
    </source>
</evidence>
<dbReference type="RefSeq" id="WP_261235240.1">
    <property type="nucleotide sequence ID" value="NZ_JAMXFA010000009.1"/>
</dbReference>
<evidence type="ECO:0000256" key="1">
    <source>
        <dbReference type="SAM" id="MobiDB-lite"/>
    </source>
</evidence>
<feature type="compositionally biased region" description="Polar residues" evidence="1">
    <location>
        <begin position="132"/>
        <end position="144"/>
    </location>
</feature>
<feature type="compositionally biased region" description="Low complexity" evidence="1">
    <location>
        <begin position="159"/>
        <end position="169"/>
    </location>
</feature>
<keyword evidence="3" id="KW-1185">Reference proteome</keyword>
<proteinExistence type="predicted"/>
<reference evidence="2 3" key="1">
    <citation type="journal article" date="2022" name="Front. Microbiol.">
        <title>High genomic differentiation and limited gene flow indicate recent cryptic speciation within the genus Laspinema (cyanobacteria).</title>
        <authorList>
            <person name="Stanojkovic A."/>
            <person name="Skoupy S."/>
            <person name="Skaloud P."/>
            <person name="Dvorak P."/>
        </authorList>
    </citation>
    <scope>NUCLEOTIDE SEQUENCE [LARGE SCALE GENOMIC DNA]</scope>
    <source>
        <strain evidence="2 3">D3b</strain>
    </source>
</reference>
<protein>
    <submittedName>
        <fullName evidence="2">Uncharacterized protein</fullName>
    </submittedName>
</protein>
<sequence length="183" mass="19892">MNLKNISLLTGTILSITLGFGTVSSAIAQTTSESGIIPEAIAQTMDEEEPMGEPTMGRVTMIRNNIVTLEMENGETTQVELPVLQQEKLGMRPGVEVLLYPDGTVTAYTTAMESEETASSDTLDEIRSVFESINSRQESTTSITPEPREPVTPMPTATPQPMQSTPQPVRVQTAPQQPVRALW</sequence>
<feature type="region of interest" description="Disordered" evidence="1">
    <location>
        <begin position="132"/>
        <end position="183"/>
    </location>
</feature>
<dbReference type="Proteomes" id="UP001525961">
    <property type="component" value="Unassembled WGS sequence"/>
</dbReference>
<dbReference type="EMBL" id="JAMXFA010000009">
    <property type="protein sequence ID" value="MCT7977826.1"/>
    <property type="molecule type" value="Genomic_DNA"/>
</dbReference>
<comment type="caution">
    <text evidence="2">The sequence shown here is derived from an EMBL/GenBank/DDBJ whole genome shotgun (WGS) entry which is preliminary data.</text>
</comment>
<organism evidence="2 3">
    <name type="scientific">Laspinema olomoucense D3b</name>
    <dbReference type="NCBI Taxonomy" id="2953688"/>
    <lineage>
        <taxon>Bacteria</taxon>
        <taxon>Bacillati</taxon>
        <taxon>Cyanobacteriota</taxon>
        <taxon>Cyanophyceae</taxon>
        <taxon>Oscillatoriophycideae</taxon>
        <taxon>Oscillatoriales</taxon>
        <taxon>Laspinemataceae</taxon>
        <taxon>Laspinema</taxon>
        <taxon>Laspinema olomoucense</taxon>
    </lineage>
</organism>
<name>A0ABT2N980_9CYAN</name>